<dbReference type="FunFam" id="3.40.309.10:FF:000001">
    <property type="entry name" value="Mitochondrial aldehyde dehydrogenase 2"/>
    <property type="match status" value="1"/>
</dbReference>
<comment type="caution">
    <text evidence="6">The sequence shown here is derived from an EMBL/GenBank/DDBJ whole genome shotgun (WGS) entry which is preliminary data.</text>
</comment>
<protein>
    <recommendedName>
        <fullName evidence="5">Aldehyde dehydrogenase domain-containing protein</fullName>
    </recommendedName>
</protein>
<accession>A0A815HXQ0</accession>
<dbReference type="InterPro" id="IPR016162">
    <property type="entry name" value="Ald_DH_N"/>
</dbReference>
<dbReference type="SUPFAM" id="SSF53720">
    <property type="entry name" value="ALDH-like"/>
    <property type="match status" value="1"/>
</dbReference>
<dbReference type="EMBL" id="CAJNON010000708">
    <property type="protein sequence ID" value="CAF1359880.1"/>
    <property type="molecule type" value="Genomic_DNA"/>
</dbReference>
<evidence type="ECO:0000256" key="2">
    <source>
        <dbReference type="ARBA" id="ARBA00023002"/>
    </source>
</evidence>
<dbReference type="Gene3D" id="3.40.309.10">
    <property type="entry name" value="Aldehyde Dehydrogenase, Chain A, domain 2"/>
    <property type="match status" value="1"/>
</dbReference>
<dbReference type="InterPro" id="IPR015590">
    <property type="entry name" value="Aldehyde_DH_dom"/>
</dbReference>
<evidence type="ECO:0000256" key="3">
    <source>
        <dbReference type="PROSITE-ProRule" id="PRU10007"/>
    </source>
</evidence>
<dbReference type="PROSITE" id="PS00687">
    <property type="entry name" value="ALDEHYDE_DEHYDR_GLU"/>
    <property type="match status" value="1"/>
</dbReference>
<dbReference type="PANTHER" id="PTHR11699">
    <property type="entry name" value="ALDEHYDE DEHYDROGENASE-RELATED"/>
    <property type="match status" value="1"/>
</dbReference>
<gene>
    <name evidence="7" type="ORF">OKA104_LOCUS10256</name>
    <name evidence="6" type="ORF">VCS650_LOCUS34250</name>
</gene>
<dbReference type="GO" id="GO:0016620">
    <property type="term" value="F:oxidoreductase activity, acting on the aldehyde or oxo group of donors, NAD or NADP as acceptor"/>
    <property type="evidence" value="ECO:0007669"/>
    <property type="project" value="InterPro"/>
</dbReference>
<keyword evidence="2 4" id="KW-0560">Oxidoreductase</keyword>
<proteinExistence type="inferred from homology"/>
<sequence length="491" mass="53547">MSSTHSKASDIEIKYTQIFINNEWHKAAKGKTFPVINPSTGEEICQVEEGTREDVDKAVEAARKAFDIESPWRKLEPAARANLMKKFAELLRRDIDYLSKLETLNNGKPVGDSKGDILGSAACIDYYAGWVDKIAGETLPGAHDQFIYTRHEPIGVCGQIIPWNFPLLMMAWKLGPALACGNVIILKPAEQTPLTALYCAALIKEAGFPPGVVNVIPGDGPECGHAIAIHEHIDKVAFTGSVEVGKKIQEASAKSNLKRVSLELGGKSPLIICEDADIDYAAGLAHFAIFFNAAQCCTAASRTYVHAKIYDQFIAKSVELATKRVVGDPFHPTTEQGPQINDTQFEKILGYIEHGKKDGAKLECGGEQHGDKGYFIKPTIFSGVKDDMKIAREEIFGPVMSILKFDSDDEAIKRANDSTFGLAAGVITKDLTRGLTYANRLQAGSVWVNSFHEVSVQAPFGGYKQSGHGRELGKNGLEGYYEVKTVVVKLV</sequence>
<evidence type="ECO:0000313" key="8">
    <source>
        <dbReference type="Proteomes" id="UP000663891"/>
    </source>
</evidence>
<evidence type="ECO:0000313" key="6">
    <source>
        <dbReference type="EMBL" id="CAF1359880.1"/>
    </source>
</evidence>
<dbReference type="AlphaFoldDB" id="A0A815HXQ0"/>
<dbReference type="FunFam" id="3.40.605.10:FF:000050">
    <property type="entry name" value="Aldehyde dehydrogenase, mitochondrial"/>
    <property type="match status" value="1"/>
</dbReference>
<evidence type="ECO:0000259" key="5">
    <source>
        <dbReference type="Pfam" id="PF00171"/>
    </source>
</evidence>
<reference evidence="6" key="1">
    <citation type="submission" date="2021-02" db="EMBL/GenBank/DDBJ databases">
        <authorList>
            <person name="Nowell W R."/>
        </authorList>
    </citation>
    <scope>NUCLEOTIDE SEQUENCE</scope>
</reference>
<dbReference type="Gene3D" id="3.40.605.10">
    <property type="entry name" value="Aldehyde Dehydrogenase, Chain A, domain 1"/>
    <property type="match status" value="1"/>
</dbReference>
<feature type="active site" evidence="3">
    <location>
        <position position="263"/>
    </location>
</feature>
<dbReference type="Proteomes" id="UP000663881">
    <property type="component" value="Unassembled WGS sequence"/>
</dbReference>
<dbReference type="Proteomes" id="UP000663891">
    <property type="component" value="Unassembled WGS sequence"/>
</dbReference>
<evidence type="ECO:0000256" key="4">
    <source>
        <dbReference type="RuleBase" id="RU003345"/>
    </source>
</evidence>
<name>A0A815HXQ0_9BILA</name>
<dbReference type="EMBL" id="CAJOAY010000451">
    <property type="protein sequence ID" value="CAF3668431.1"/>
    <property type="molecule type" value="Genomic_DNA"/>
</dbReference>
<dbReference type="InterPro" id="IPR016163">
    <property type="entry name" value="Ald_DH_C"/>
</dbReference>
<dbReference type="InterPro" id="IPR029510">
    <property type="entry name" value="Ald_DH_CS_GLU"/>
</dbReference>
<feature type="domain" description="Aldehyde dehydrogenase" evidence="5">
    <location>
        <begin position="24"/>
        <end position="486"/>
    </location>
</feature>
<comment type="similarity">
    <text evidence="1 4">Belongs to the aldehyde dehydrogenase family.</text>
</comment>
<dbReference type="InterPro" id="IPR016161">
    <property type="entry name" value="Ald_DH/histidinol_DH"/>
</dbReference>
<dbReference type="Pfam" id="PF00171">
    <property type="entry name" value="Aldedh"/>
    <property type="match status" value="1"/>
</dbReference>
<organism evidence="6 8">
    <name type="scientific">Adineta steineri</name>
    <dbReference type="NCBI Taxonomy" id="433720"/>
    <lineage>
        <taxon>Eukaryota</taxon>
        <taxon>Metazoa</taxon>
        <taxon>Spiralia</taxon>
        <taxon>Gnathifera</taxon>
        <taxon>Rotifera</taxon>
        <taxon>Eurotatoria</taxon>
        <taxon>Bdelloidea</taxon>
        <taxon>Adinetida</taxon>
        <taxon>Adinetidae</taxon>
        <taxon>Adineta</taxon>
    </lineage>
</organism>
<evidence type="ECO:0000256" key="1">
    <source>
        <dbReference type="ARBA" id="ARBA00009986"/>
    </source>
</evidence>
<dbReference type="OrthoDB" id="310895at2759"/>
<evidence type="ECO:0000313" key="7">
    <source>
        <dbReference type="EMBL" id="CAF3668431.1"/>
    </source>
</evidence>